<dbReference type="InterPro" id="IPR050517">
    <property type="entry name" value="DDR_Repair_Kinase"/>
</dbReference>
<dbReference type="Gene3D" id="1.10.1070.11">
    <property type="entry name" value="Phosphatidylinositol 3-/4-kinase, catalytic domain"/>
    <property type="match status" value="1"/>
</dbReference>
<dbReference type="SMART" id="SM01343">
    <property type="entry name" value="FATC"/>
    <property type="match status" value="1"/>
</dbReference>
<dbReference type="GO" id="GO:0005524">
    <property type="term" value="F:ATP binding"/>
    <property type="evidence" value="ECO:0007669"/>
    <property type="project" value="UniProtKB-KW"/>
</dbReference>
<dbReference type="FunFam" id="1.10.1070.11:FF:000020">
    <property type="entry name" value="Serine/threonine-protein kinase TOR"/>
    <property type="match status" value="1"/>
</dbReference>
<feature type="transmembrane region" description="Helical" evidence="23">
    <location>
        <begin position="2739"/>
        <end position="2763"/>
    </location>
</feature>
<dbReference type="SUPFAM" id="SSF48371">
    <property type="entry name" value="ARM repeat"/>
    <property type="match status" value="1"/>
</dbReference>
<keyword evidence="16" id="KW-0131">Cell cycle</keyword>
<keyword evidence="12 27" id="KW-0418">Kinase</keyword>
<dbReference type="FunFam" id="3.30.1010.10:FF:000006">
    <property type="entry name" value="Serine/threonine-protein kinase TOR"/>
    <property type="match status" value="1"/>
</dbReference>
<feature type="transmembrane region" description="Helical" evidence="23">
    <location>
        <begin position="2559"/>
        <end position="2576"/>
    </location>
</feature>
<feature type="transmembrane region" description="Helical" evidence="23">
    <location>
        <begin position="2810"/>
        <end position="2837"/>
    </location>
</feature>
<evidence type="ECO:0000256" key="22">
    <source>
        <dbReference type="SAM" id="MobiDB-lite"/>
    </source>
</evidence>
<reference evidence="27" key="1">
    <citation type="submission" date="2023-06" db="EMBL/GenBank/DDBJ databases">
        <title>Black Yeasts Isolated from many extreme environments.</title>
        <authorList>
            <person name="Coleine C."/>
            <person name="Stajich J.E."/>
            <person name="Selbmann L."/>
        </authorList>
    </citation>
    <scope>NUCLEOTIDE SEQUENCE</scope>
    <source>
        <strain evidence="27">CCFEE 5200</strain>
    </source>
</reference>
<evidence type="ECO:0000256" key="18">
    <source>
        <dbReference type="ARBA" id="ARBA00029427"/>
    </source>
</evidence>
<dbReference type="Pfam" id="PF00454">
    <property type="entry name" value="PI3_PI4_kinase"/>
    <property type="match status" value="1"/>
</dbReference>
<comment type="subcellular location">
    <subcellularLocation>
        <location evidence="2">Cell membrane</location>
        <topology evidence="2">Peripheral membrane protein</topology>
        <orientation evidence="2">Cytoplasmic side</orientation>
    </subcellularLocation>
    <subcellularLocation>
        <location evidence="1">Membrane</location>
        <topology evidence="1">Multi-pass membrane protein</topology>
    </subcellularLocation>
    <subcellularLocation>
        <location evidence="18">Vacuole membrane</location>
        <topology evidence="18">Peripheral membrane protein</topology>
        <orientation evidence="18">Cytoplasmic side</orientation>
    </subcellularLocation>
</comment>
<dbReference type="InterPro" id="IPR024585">
    <property type="entry name" value="mTOR_dom"/>
</dbReference>
<evidence type="ECO:0000256" key="20">
    <source>
        <dbReference type="ARBA" id="ARBA00048679"/>
    </source>
</evidence>
<evidence type="ECO:0000256" key="14">
    <source>
        <dbReference type="ARBA" id="ARBA00022989"/>
    </source>
</evidence>
<dbReference type="InterPro" id="IPR036738">
    <property type="entry name" value="FRB_sf"/>
</dbReference>
<gene>
    <name evidence="27" type="primary">TOR1_1</name>
    <name evidence="27" type="ORF">LTR91_009075</name>
</gene>
<evidence type="ECO:0000256" key="10">
    <source>
        <dbReference type="ARBA" id="ARBA00022737"/>
    </source>
</evidence>
<dbReference type="PANTHER" id="PTHR11139:SF9">
    <property type="entry name" value="SERINE_THREONINE-PROTEIN KINASE MTOR"/>
    <property type="match status" value="1"/>
</dbReference>
<feature type="domain" description="PI3K/PI4K catalytic" evidence="24">
    <location>
        <begin position="2029"/>
        <end position="2345"/>
    </location>
</feature>
<accession>A0AAN6KLX5</accession>
<dbReference type="Gene3D" id="1.20.120.150">
    <property type="entry name" value="FKBP12-rapamycin binding domain"/>
    <property type="match status" value="1"/>
</dbReference>
<keyword evidence="13" id="KW-0067">ATP-binding</keyword>
<evidence type="ECO:0000256" key="2">
    <source>
        <dbReference type="ARBA" id="ARBA00004413"/>
    </source>
</evidence>
<dbReference type="Gene3D" id="1.50.10.150">
    <property type="entry name" value="Voltage-dependent anion channel"/>
    <property type="match status" value="1"/>
</dbReference>
<dbReference type="GO" id="GO:0000329">
    <property type="term" value="C:fungal-type vacuole membrane"/>
    <property type="evidence" value="ECO:0007669"/>
    <property type="project" value="UniProtKB-ARBA"/>
</dbReference>
<feature type="transmembrane region" description="Helical" evidence="23">
    <location>
        <begin position="2783"/>
        <end position="2804"/>
    </location>
</feature>
<dbReference type="PROSITE" id="PS51190">
    <property type="entry name" value="FATC"/>
    <property type="match status" value="1"/>
</dbReference>
<name>A0AAN6KLX5_9PEZI</name>
<keyword evidence="14 23" id="KW-1133">Transmembrane helix</keyword>
<feature type="domain" description="FATC" evidence="26">
    <location>
        <begin position="2425"/>
        <end position="2459"/>
    </location>
</feature>
<dbReference type="GO" id="GO:0004674">
    <property type="term" value="F:protein serine/threonine kinase activity"/>
    <property type="evidence" value="ECO:0007669"/>
    <property type="project" value="UniProtKB-KW"/>
</dbReference>
<evidence type="ECO:0000259" key="25">
    <source>
        <dbReference type="PROSITE" id="PS51189"/>
    </source>
</evidence>
<dbReference type="GO" id="GO:0042254">
    <property type="term" value="P:ribosome biogenesis"/>
    <property type="evidence" value="ECO:0007669"/>
    <property type="project" value="UniProtKB-ARBA"/>
</dbReference>
<comment type="subunit">
    <text evidence="4">Associates with DNA double-strand breaks.</text>
</comment>
<evidence type="ECO:0000313" key="28">
    <source>
        <dbReference type="Proteomes" id="UP001175353"/>
    </source>
</evidence>
<dbReference type="InterPro" id="IPR030185">
    <property type="entry name" value="Mae1"/>
</dbReference>
<feature type="compositionally biased region" description="Basic and acidic residues" evidence="22">
    <location>
        <begin position="2890"/>
        <end position="2904"/>
    </location>
</feature>
<sequence length="2950" mass="330697">MAQVHRDHLEAIFTELKSRNDATRQAAAAKLGEQVNAAFRELPQADFVRYYEDINRRIHALVLNGVDTHERTGGLYALNALIDFKGDDAALKVTKFSTYIRRTLDGNDTSAMVVAAKCLGRLAAPGGALTAELVEAEVKHALELLTSERNENRRFAAVLTLRELARHNGTLLYNAVPQILGHLWEGLRDQKVLIRETSAETMREMFKVLSARDQQNRQSCLTRTYETAQEGFRRGTVECIHASLLADKELLVQGGMFMHGQRFKEVCERILMQQLREHKDPTIRRTIVEIMPILAAYAPQQFCRDYLARSMQHLQTLLKDPKQRNMAFVAIGKIAHAVGSQIAPYLDTILLHIRDALSVKNRSKHTDEAPIFECISMISIAVGQTLSKYMEALLDPIFACGLSEALTQALVDMAHYIPPVKGTIQEKLLDLLSRTLSGRPFQTLGHPTHGQGLPPIYTKEVRDQRDPQHQDHKEQEIALALHTLGSFDFSGHVLNEFVRDVAIRYVEDDDPIIRKAAALTSCQLFVRDPIVHQTSHDAIQVVSDVIEKLLTVGVADPQPDIRQTVLVSLDARFDRHLAKAENVRTLFLALNDEKFPIREAAMTIIGRLTSVNPAYVFPSLRKVLVQLLTEIEYSNNPNNKRESAQLISHLVSASSKLIKPYVDPMVTVLLPKAEDVNPDVAATTLRALGDLATVGGDEMRRYIPELMGIIIRSLQDLTSDKKREAALCTLGQLASNSGYVIDPYIDHPQLLNILVSIVRNEPPGELRRETIRLMGILGALDPYKHQQVIEDSPESNLMAEAEAESDVTLIMKGITPSNEEYYPTIVINTLLAMLKEDTLKQYHSAVVEAIMNIYTTMGMKCVPFLNTVVPGIISVLGEAQSDDRLEGYFNQLSLLVKIVRQHIRPYLHVIIQAVSEFWFKSVRLQATMLGLIESVARSLEGEFKVYLAGVLPLMLGVLDTDARTDAGKAACQRVLHAFLVFGSSAEEYMHLIIPVIVRMFDSDRTRPRDVRKAAIETIGRLSKQVNISEFAAKIIHPLSRVLASGDQALKLTAMETLCALVFQLGPDYLHFVPTIDKVLAHNRIPYNAYTLIVNKLKKNEPLPQDLSPEQHYRDEDDESFPSDISTKKLAVNQQHLKNAWEAGQKSTKEDWQEWMRRFSVELLKESPQQALRACTPLASIYPPLARTLFNSAFVSCWAELYVQYQEELVRSLEVALTSPQIPPEILQILLNLAEFMEHDDQALPIDIRTLGMYAAKCHAFAKALHWKELEFNAEQNASAVEALISINNQLQQTDAAFGILKRAQAFNRVDLKETWFEKLQRWEEALTAYQKRERDEGENVGFEVIMGKMRCLHALGEWDTLSNIAQDKWLNASTEHRKSIAPLAAAAAWGMGQWEVMDTYLNVMKTASPDRSFFGAILSIHRNQFEEAHAHITKAREGLDTELSALLGESYTRAYSVIVRVQMLAELEEIITYKRHASDAEKQERMRETWSKRLKGCQRNVEVWQRMMKVRALVITPRENTEMYIKFASICRKAQRGGLAEKSLNSLVGVSGAGPGGLASAVSLRRVQEAQFPVQYAVYKYLWSTGHHHDALSALKEFSGRLRAEYEERSAVVSAGSVNSAHHGSVETSSMNGSTGSSVQNSQAPFGPAHAPATAKQKAELDEWRILLARCYLKQGDWQIKLHDGDWESDHVQDVLQSYNMATRYNEMWYKAWHAWALANFEVVTSMAAKGNPDRGETSTTADPVSREIVYDHVVPAIKGFFKSIALSSASSLQDTLRLLTLWFAHGKHQEVTHAVTQGIASVSIDTWLEVIPQIIARINQPHKIVRDAIHNLLVDVGRAHPQALVYPLTVSMKSDGGNRSRFAARIMDNMRQHSPMLVEQAGLVSHELIRIAVLWHEQWHEGLEEASRLYFGDKNIQGMLATLEPLHEMLRKGPETLREISFIQSFGRDLAEARDWCEAYKTTQEIGDLNQAWDLYYGVFKRIARQLPQLMSLELQYVSPELKNAHDLKLAIPGTYQSGKPVVRIQSFDPVATVVASKQRPRKLSLRGSDGIRYDHLLKGHEDIRQDERVMQLFGLVNMLLSTHPESLKRHLNIQRYSAIPLSTQSGLLGWVPNSDTLHVLIREYRESRKILLNIEHRIMLQMAPDYDNLTLMQKVEVFSYALDNTTGQDLYRVLWLRSKSSESWLDRRTNYTRSLAVMSMVGYILGLGDRHPSNLMLDRVTGKIIHIDYGDCFEIAMHREKYPERVPFRLTRMLTFAMEVSNIEGSFRTTCEHVMRLLRDNKESLMAVLEAFVHDPLLNWRLNTRDSPPEPSFPSERRTSIMSVAAMAPQPSDAVGGRRGSVMGGTAAATASTDPHELRLSSSYRPPQRNRLSSAAPPNTAGGHHGAAANGDPVEKEVQNARALQVLSRVKEKLTGRDFKKTTELPVEEQVEKLLSEATSLENLCQHYIGVSYSFWLGWFGCALEIGAALTCVFSGAHSGELDWGGAGSLVQMATGGVANVIYHIPDGYRFHGLYAIGCLFFILNMVLFLFNVVMISCRFWYHPDTFRASLTHPTESLFVPSCIISLGTILINITEYGTVHAGPWLLHTMCVAFWVYCVLATVFSLGIYLIIWSTQHFTIAQMTPVWIFPAYPLLVIGPHASVLASKTAGYRALNIILGGFVFQGIGFMVSLMIYAAFIYRLMTQKLPQESLRPGMFISVGPSGFTISGVIGMGQSLPRVVPPDFMGPGNGALAGSVSLIMANWLGLWLWGLAFWFFFVSVGAHWSTVRPGHARVGFAMTFYSYIFPNTALTTATFSVARALDGNAAINVVGCVMSGLLIVAWMAVFGMMVRAVVRREILWPQKQEDREEGGWKAWPGEKRVCEPGCGDDGEVPPGESVPPVDMDGVVDEKVEEGGQREVRFARSRRQRKDSAASPESSSSAATRFVDEIVRSAGTPRKPQYAADDMV</sequence>
<dbReference type="FunFam" id="1.20.120.150:FF:000001">
    <property type="entry name" value="Serine/threonine-protein kinase TOR"/>
    <property type="match status" value="1"/>
</dbReference>
<dbReference type="InterPro" id="IPR057564">
    <property type="entry name" value="HEAT_ATR"/>
</dbReference>
<dbReference type="GO" id="GO:0031932">
    <property type="term" value="C:TORC2 complex"/>
    <property type="evidence" value="ECO:0007669"/>
    <property type="project" value="TreeGrafter"/>
</dbReference>
<dbReference type="SMART" id="SM01345">
    <property type="entry name" value="Rapamycin_bind"/>
    <property type="match status" value="1"/>
</dbReference>
<evidence type="ECO:0000256" key="8">
    <source>
        <dbReference type="ARBA" id="ARBA00022679"/>
    </source>
</evidence>
<dbReference type="Pfam" id="PF02259">
    <property type="entry name" value="FAT"/>
    <property type="match status" value="1"/>
</dbReference>
<evidence type="ECO:0000259" key="26">
    <source>
        <dbReference type="PROSITE" id="PS51190"/>
    </source>
</evidence>
<dbReference type="Pfam" id="PF25574">
    <property type="entry name" value="TPR_IMB1"/>
    <property type="match status" value="1"/>
</dbReference>
<dbReference type="Pfam" id="PF03595">
    <property type="entry name" value="SLAC1"/>
    <property type="match status" value="1"/>
</dbReference>
<dbReference type="PROSITE" id="PS50290">
    <property type="entry name" value="PI3_4_KINASE_3"/>
    <property type="match status" value="1"/>
</dbReference>
<dbReference type="InterPro" id="IPR003152">
    <property type="entry name" value="FATC_dom"/>
</dbReference>
<evidence type="ECO:0000256" key="12">
    <source>
        <dbReference type="ARBA" id="ARBA00022777"/>
    </source>
</evidence>
<dbReference type="EC" id="2.7.11.1" evidence="5"/>
<feature type="transmembrane region" description="Helical" evidence="23">
    <location>
        <begin position="2697"/>
        <end position="2719"/>
    </location>
</feature>
<feature type="transmembrane region" description="Helical" evidence="23">
    <location>
        <begin position="2628"/>
        <end position="2646"/>
    </location>
</feature>
<dbReference type="GO" id="GO:1905356">
    <property type="term" value="P:regulation of snRNA pseudouridine synthesis"/>
    <property type="evidence" value="ECO:0007669"/>
    <property type="project" value="UniProtKB-ARBA"/>
</dbReference>
<keyword evidence="15 23" id="KW-0472">Membrane</keyword>
<evidence type="ECO:0000256" key="1">
    <source>
        <dbReference type="ARBA" id="ARBA00004141"/>
    </source>
</evidence>
<feature type="region of interest" description="Disordered" evidence="22">
    <location>
        <begin position="1615"/>
        <end position="1654"/>
    </location>
</feature>
<dbReference type="CDD" id="cd05169">
    <property type="entry name" value="PIKKc_TOR"/>
    <property type="match status" value="1"/>
</dbReference>
<feature type="compositionally biased region" description="Low complexity" evidence="22">
    <location>
        <begin position="2915"/>
        <end position="2925"/>
    </location>
</feature>
<dbReference type="SUPFAM" id="SSF56112">
    <property type="entry name" value="Protein kinase-like (PK-like)"/>
    <property type="match status" value="1"/>
</dbReference>
<dbReference type="InterPro" id="IPR004695">
    <property type="entry name" value="SLAC1/Mae1/Ssu1/TehA"/>
</dbReference>
<comment type="catalytic activity">
    <reaction evidence="20">
        <text>L-seryl-[protein] + ATP = O-phospho-L-seryl-[protein] + ADP + H(+)</text>
        <dbReference type="Rhea" id="RHEA:17989"/>
        <dbReference type="Rhea" id="RHEA-COMP:9863"/>
        <dbReference type="Rhea" id="RHEA-COMP:11604"/>
        <dbReference type="ChEBI" id="CHEBI:15378"/>
        <dbReference type="ChEBI" id="CHEBI:29999"/>
        <dbReference type="ChEBI" id="CHEBI:30616"/>
        <dbReference type="ChEBI" id="CHEBI:83421"/>
        <dbReference type="ChEBI" id="CHEBI:456216"/>
        <dbReference type="EC" id="2.7.11.1"/>
    </reaction>
</comment>
<evidence type="ECO:0000256" key="5">
    <source>
        <dbReference type="ARBA" id="ARBA00012513"/>
    </source>
</evidence>
<keyword evidence="11" id="KW-0547">Nucleotide-binding</keyword>
<evidence type="ECO:0000313" key="27">
    <source>
        <dbReference type="EMBL" id="KAK0989809.1"/>
    </source>
</evidence>
<comment type="function">
    <text evidence="17">Serine/threonine protein kinase which activates checkpoint signaling upon genotoxic stresses such as ionizing radiation (IR), ultraviolet light (UV), or DNA replication stalling, thereby acting as a DNA damage sensor. Recognizes the substrate consensus sequence [ST]-Q. Phosphorylates histone H2A to form H2AS128ph (gamma-H2A) at sites of DNA damage, involved in the regulation of DNA damage response mechanism. Required for the control of telomere length and genome stability.</text>
</comment>
<dbReference type="GO" id="GO:0006995">
    <property type="term" value="P:cellular response to nitrogen starvation"/>
    <property type="evidence" value="ECO:0007669"/>
    <property type="project" value="UniProtKB-ARBA"/>
</dbReference>
<dbReference type="PROSITE" id="PS51189">
    <property type="entry name" value="FAT"/>
    <property type="match status" value="1"/>
</dbReference>
<dbReference type="CDD" id="cd09317">
    <property type="entry name" value="TDT_Mae1_like"/>
    <property type="match status" value="1"/>
</dbReference>
<dbReference type="SMART" id="SM00146">
    <property type="entry name" value="PI3Kc"/>
    <property type="match status" value="1"/>
</dbReference>
<dbReference type="InterPro" id="IPR058584">
    <property type="entry name" value="IMB1_TNPO1-like_TPR"/>
</dbReference>
<dbReference type="GO" id="GO:0016242">
    <property type="term" value="P:negative regulation of macroautophagy"/>
    <property type="evidence" value="ECO:0007669"/>
    <property type="project" value="TreeGrafter"/>
</dbReference>
<dbReference type="InterPro" id="IPR011989">
    <property type="entry name" value="ARM-like"/>
</dbReference>
<keyword evidence="7" id="KW-0926">Vacuole</keyword>
<dbReference type="Pfam" id="PF23593">
    <property type="entry name" value="HEAT_ATR"/>
    <property type="match status" value="1"/>
</dbReference>
<dbReference type="Gene3D" id="1.25.10.10">
    <property type="entry name" value="Leucine-rich Repeat Variant"/>
    <property type="match status" value="3"/>
</dbReference>
<dbReference type="GO" id="GO:0038202">
    <property type="term" value="P:TORC1 signaling"/>
    <property type="evidence" value="ECO:0007669"/>
    <property type="project" value="TreeGrafter"/>
</dbReference>
<dbReference type="EMBL" id="JAUJLE010000073">
    <property type="protein sequence ID" value="KAK0989809.1"/>
    <property type="molecule type" value="Genomic_DNA"/>
</dbReference>
<keyword evidence="8 27" id="KW-0808">Transferase</keyword>
<evidence type="ECO:0000256" key="7">
    <source>
        <dbReference type="ARBA" id="ARBA00022554"/>
    </source>
</evidence>
<evidence type="ECO:0000256" key="15">
    <source>
        <dbReference type="ARBA" id="ARBA00023136"/>
    </source>
</evidence>
<keyword evidence="10" id="KW-0677">Repeat</keyword>
<evidence type="ECO:0000256" key="17">
    <source>
        <dbReference type="ARBA" id="ARBA00025079"/>
    </source>
</evidence>
<feature type="compositionally biased region" description="Polar residues" evidence="22">
    <location>
        <begin position="2362"/>
        <end position="2375"/>
    </location>
</feature>
<dbReference type="InterPro" id="IPR000403">
    <property type="entry name" value="PI3/4_kinase_cat_dom"/>
</dbReference>
<keyword evidence="28" id="KW-1185">Reference proteome</keyword>
<dbReference type="SUPFAM" id="SSF47212">
    <property type="entry name" value="FKBP12-rapamycin-binding domain of FKBP-rapamycin-associated protein (FRAP)"/>
    <property type="match status" value="1"/>
</dbReference>
<dbReference type="Pfam" id="PF02260">
    <property type="entry name" value="FATC"/>
    <property type="match status" value="1"/>
</dbReference>
<feature type="compositionally biased region" description="Polar residues" evidence="22">
    <location>
        <begin position="1626"/>
        <end position="1644"/>
    </location>
</feature>
<dbReference type="InterPro" id="IPR014009">
    <property type="entry name" value="PIK_FAT"/>
</dbReference>
<dbReference type="InterPro" id="IPR011009">
    <property type="entry name" value="Kinase-like_dom_sf"/>
</dbReference>
<evidence type="ECO:0000256" key="19">
    <source>
        <dbReference type="ARBA" id="ARBA00047899"/>
    </source>
</evidence>
<evidence type="ECO:0000256" key="3">
    <source>
        <dbReference type="ARBA" id="ARBA00011031"/>
    </source>
</evidence>
<comment type="similarity">
    <text evidence="3">Belongs to the PI3/PI4-kinase family.</text>
</comment>
<dbReference type="InterPro" id="IPR036940">
    <property type="entry name" value="PI3/4_kinase_cat_sf"/>
</dbReference>
<dbReference type="PANTHER" id="PTHR11139">
    <property type="entry name" value="ATAXIA TELANGIECTASIA MUTATED ATM -RELATED"/>
    <property type="match status" value="1"/>
</dbReference>
<dbReference type="PROSITE" id="PS00916">
    <property type="entry name" value="PI3_4_KINASE_2"/>
    <property type="match status" value="1"/>
</dbReference>
<feature type="region of interest" description="Disordered" evidence="22">
    <location>
        <begin position="2330"/>
        <end position="2398"/>
    </location>
</feature>
<dbReference type="InterPro" id="IPR016024">
    <property type="entry name" value="ARM-type_fold"/>
</dbReference>
<protein>
    <recommendedName>
        <fullName evidence="5">non-specific serine/threonine protein kinase</fullName>
        <ecNumber evidence="5">2.7.11.1</ecNumber>
    </recommendedName>
</protein>
<proteinExistence type="inferred from homology"/>
<feature type="compositionally biased region" description="Low complexity" evidence="22">
    <location>
        <begin position="2875"/>
        <end position="2884"/>
    </location>
</feature>
<evidence type="ECO:0000256" key="4">
    <source>
        <dbReference type="ARBA" id="ARBA00011370"/>
    </source>
</evidence>
<feature type="region of interest" description="Disordered" evidence="22">
    <location>
        <begin position="2868"/>
        <end position="2928"/>
    </location>
</feature>
<dbReference type="Pfam" id="PF08771">
    <property type="entry name" value="FRB_dom"/>
    <property type="match status" value="1"/>
</dbReference>
<dbReference type="GO" id="GO:0005634">
    <property type="term" value="C:nucleus"/>
    <property type="evidence" value="ECO:0007669"/>
    <property type="project" value="TreeGrafter"/>
</dbReference>
<evidence type="ECO:0000256" key="21">
    <source>
        <dbReference type="PROSITE-ProRule" id="PRU00103"/>
    </source>
</evidence>
<dbReference type="GO" id="GO:0044877">
    <property type="term" value="F:protein-containing complex binding"/>
    <property type="evidence" value="ECO:0007669"/>
    <property type="project" value="InterPro"/>
</dbReference>
<dbReference type="InterPro" id="IPR026683">
    <property type="entry name" value="TOR_cat"/>
</dbReference>
<comment type="catalytic activity">
    <reaction evidence="19">
        <text>L-threonyl-[protein] + ATP = O-phospho-L-threonyl-[protein] + ADP + H(+)</text>
        <dbReference type="Rhea" id="RHEA:46608"/>
        <dbReference type="Rhea" id="RHEA-COMP:11060"/>
        <dbReference type="Rhea" id="RHEA-COMP:11605"/>
        <dbReference type="ChEBI" id="CHEBI:15378"/>
        <dbReference type="ChEBI" id="CHEBI:30013"/>
        <dbReference type="ChEBI" id="CHEBI:30616"/>
        <dbReference type="ChEBI" id="CHEBI:61977"/>
        <dbReference type="ChEBI" id="CHEBI:456216"/>
        <dbReference type="EC" id="2.7.11.1"/>
    </reaction>
</comment>
<dbReference type="InterPro" id="IPR021133">
    <property type="entry name" value="HEAT_type_2"/>
</dbReference>
<dbReference type="InterPro" id="IPR009076">
    <property type="entry name" value="FRB_dom"/>
</dbReference>
<dbReference type="GO" id="GO:0031931">
    <property type="term" value="C:TORC1 complex"/>
    <property type="evidence" value="ECO:0007669"/>
    <property type="project" value="TreeGrafter"/>
</dbReference>
<dbReference type="PROSITE" id="PS50077">
    <property type="entry name" value="HEAT_REPEAT"/>
    <property type="match status" value="1"/>
</dbReference>
<keyword evidence="9 23" id="KW-0812">Transmembrane</keyword>
<feature type="transmembrane region" description="Helical" evidence="23">
    <location>
        <begin position="2517"/>
        <end position="2538"/>
    </location>
</feature>
<dbReference type="GO" id="GO:0005886">
    <property type="term" value="C:plasma membrane"/>
    <property type="evidence" value="ECO:0007669"/>
    <property type="project" value="UniProtKB-SubCell"/>
</dbReference>
<dbReference type="InterPro" id="IPR003151">
    <property type="entry name" value="PIK-rel_kinase_FAT"/>
</dbReference>
<dbReference type="FunFam" id="1.25.10.10:FF:000371">
    <property type="entry name" value="Serine/threonine-protein kinase TOR"/>
    <property type="match status" value="1"/>
</dbReference>
<dbReference type="PROSITE" id="PS00915">
    <property type="entry name" value="PI3_4_KINASE_1"/>
    <property type="match status" value="1"/>
</dbReference>
<feature type="transmembrane region" description="Helical" evidence="23">
    <location>
        <begin position="2658"/>
        <end position="2685"/>
    </location>
</feature>
<evidence type="ECO:0000256" key="16">
    <source>
        <dbReference type="ARBA" id="ARBA00023306"/>
    </source>
</evidence>
<evidence type="ECO:0000256" key="11">
    <source>
        <dbReference type="ARBA" id="ARBA00022741"/>
    </source>
</evidence>
<dbReference type="Pfam" id="PF11865">
    <property type="entry name" value="mTOR_dom"/>
    <property type="match status" value="1"/>
</dbReference>
<feature type="domain" description="FAT" evidence="25">
    <location>
        <begin position="1249"/>
        <end position="1855"/>
    </location>
</feature>
<organism evidence="27 28">
    <name type="scientific">Friedmanniomyces endolithicus</name>
    <dbReference type="NCBI Taxonomy" id="329885"/>
    <lineage>
        <taxon>Eukaryota</taxon>
        <taxon>Fungi</taxon>
        <taxon>Dikarya</taxon>
        <taxon>Ascomycota</taxon>
        <taxon>Pezizomycotina</taxon>
        <taxon>Dothideomycetes</taxon>
        <taxon>Dothideomycetidae</taxon>
        <taxon>Mycosphaerellales</taxon>
        <taxon>Teratosphaeriaceae</taxon>
        <taxon>Friedmanniomyces</taxon>
    </lineage>
</organism>
<comment type="caution">
    <text evidence="27">The sequence shown here is derived from an EMBL/GenBank/DDBJ whole genome shotgun (WGS) entry which is preliminary data.</text>
</comment>
<feature type="compositionally biased region" description="Low complexity" evidence="22">
    <location>
        <begin position="2377"/>
        <end position="2393"/>
    </location>
</feature>
<dbReference type="InterPro" id="IPR038665">
    <property type="entry name" value="Voltage-dep_anion_channel_sf"/>
</dbReference>
<evidence type="ECO:0000256" key="9">
    <source>
        <dbReference type="ARBA" id="ARBA00022692"/>
    </source>
</evidence>
<dbReference type="Proteomes" id="UP001175353">
    <property type="component" value="Unassembled WGS sequence"/>
</dbReference>
<keyword evidence="6" id="KW-0723">Serine/threonine-protein kinase</keyword>
<dbReference type="GO" id="GO:0015140">
    <property type="term" value="F:malate transmembrane transporter activity"/>
    <property type="evidence" value="ECO:0007669"/>
    <property type="project" value="InterPro"/>
</dbReference>
<dbReference type="Gene3D" id="3.30.1010.10">
    <property type="entry name" value="Phosphatidylinositol 3-kinase Catalytic Subunit, Chain A, domain 4"/>
    <property type="match status" value="1"/>
</dbReference>
<dbReference type="InterPro" id="IPR018936">
    <property type="entry name" value="PI3/4_kinase_CS"/>
</dbReference>
<evidence type="ECO:0000256" key="23">
    <source>
        <dbReference type="SAM" id="Phobius"/>
    </source>
</evidence>
<dbReference type="SMART" id="SM01346">
    <property type="entry name" value="DUF3385"/>
    <property type="match status" value="1"/>
</dbReference>
<feature type="transmembrane region" description="Helical" evidence="23">
    <location>
        <begin position="2596"/>
        <end position="2616"/>
    </location>
</feature>
<evidence type="ECO:0000259" key="24">
    <source>
        <dbReference type="PROSITE" id="PS50290"/>
    </source>
</evidence>
<feature type="repeat" description="HEAT" evidence="21">
    <location>
        <begin position="992"/>
        <end position="1033"/>
    </location>
</feature>
<evidence type="ECO:0000256" key="6">
    <source>
        <dbReference type="ARBA" id="ARBA00022527"/>
    </source>
</evidence>
<evidence type="ECO:0000256" key="13">
    <source>
        <dbReference type="ARBA" id="ARBA00022840"/>
    </source>
</evidence>